<dbReference type="SUPFAM" id="SSF55550">
    <property type="entry name" value="SH2 domain"/>
    <property type="match status" value="1"/>
</dbReference>
<dbReference type="PROSITE" id="PS50003">
    <property type="entry name" value="PH_DOMAIN"/>
    <property type="match status" value="1"/>
</dbReference>
<evidence type="ECO:0000256" key="1">
    <source>
        <dbReference type="ARBA" id="ARBA00022999"/>
    </source>
</evidence>
<feature type="region of interest" description="Disordered" evidence="3">
    <location>
        <begin position="18"/>
        <end position="38"/>
    </location>
</feature>
<dbReference type="InterPro" id="IPR001849">
    <property type="entry name" value="PH_domain"/>
</dbReference>
<evidence type="ECO:0000259" key="4">
    <source>
        <dbReference type="PROSITE" id="PS50001"/>
    </source>
</evidence>
<keyword evidence="1 2" id="KW-0727">SH2 domain</keyword>
<dbReference type="Pfam" id="PF00169">
    <property type="entry name" value="PH"/>
    <property type="match status" value="1"/>
</dbReference>
<dbReference type="InterPro" id="IPR035848">
    <property type="entry name" value="SH3BP2"/>
</dbReference>
<organism evidence="6 7">
    <name type="scientific">Batillaria attramentaria</name>
    <dbReference type="NCBI Taxonomy" id="370345"/>
    <lineage>
        <taxon>Eukaryota</taxon>
        <taxon>Metazoa</taxon>
        <taxon>Spiralia</taxon>
        <taxon>Lophotrochozoa</taxon>
        <taxon>Mollusca</taxon>
        <taxon>Gastropoda</taxon>
        <taxon>Caenogastropoda</taxon>
        <taxon>Sorbeoconcha</taxon>
        <taxon>Cerithioidea</taxon>
        <taxon>Batillariidae</taxon>
        <taxon>Batillaria</taxon>
    </lineage>
</organism>
<dbReference type="SMART" id="SM00233">
    <property type="entry name" value="PH"/>
    <property type="match status" value="1"/>
</dbReference>
<dbReference type="InterPro" id="IPR000980">
    <property type="entry name" value="SH2"/>
</dbReference>
<dbReference type="PROSITE" id="PS50001">
    <property type="entry name" value="SH2"/>
    <property type="match status" value="1"/>
</dbReference>
<dbReference type="Pfam" id="PF00017">
    <property type="entry name" value="SH2"/>
    <property type="match status" value="1"/>
</dbReference>
<evidence type="ECO:0000313" key="7">
    <source>
        <dbReference type="Proteomes" id="UP001519460"/>
    </source>
</evidence>
<gene>
    <name evidence="6" type="ORF">BaRGS_00035726</name>
</gene>
<evidence type="ECO:0000256" key="3">
    <source>
        <dbReference type="SAM" id="MobiDB-lite"/>
    </source>
</evidence>
<evidence type="ECO:0000259" key="5">
    <source>
        <dbReference type="PROSITE" id="PS50003"/>
    </source>
</evidence>
<keyword evidence="7" id="KW-1185">Reference proteome</keyword>
<dbReference type="PANTHER" id="PTHR15126">
    <property type="entry name" value="SH3-BINDING"/>
    <property type="match status" value="1"/>
</dbReference>
<dbReference type="SMART" id="SM00252">
    <property type="entry name" value="SH2"/>
    <property type="match status" value="1"/>
</dbReference>
<name>A0ABD0JE12_9CAEN</name>
<feature type="compositionally biased region" description="Basic and acidic residues" evidence="3">
    <location>
        <begin position="213"/>
        <end position="227"/>
    </location>
</feature>
<evidence type="ECO:0008006" key="8">
    <source>
        <dbReference type="Google" id="ProtNLM"/>
    </source>
</evidence>
<dbReference type="Gene3D" id="3.30.505.10">
    <property type="entry name" value="SH2 domain"/>
    <property type="match status" value="1"/>
</dbReference>
<feature type="compositionally biased region" description="Basic and acidic residues" evidence="3">
    <location>
        <begin position="193"/>
        <end position="202"/>
    </location>
</feature>
<sequence length="321" mass="35763">MHSNIFGPAVTSSIKAMSGSNKSATLPSPTRNPTSQSFIPQATIGRQRFVVVAEGCCYIFEDELAKEPLHKFSLCGYNRVFRTSSDRNQFCFMLEISDRFQGKSHVFACASEEDRKLWMQAFKGAMLEANAQMISGGDSAGDDDVFKEIEKPLFESVQDDKALPGEGNKETSPSTLPKPAVPPTAPPRGTKNKPLDARKRESAVSPPKVKPPTAEKPHRRLSEKDCLFDNSDREQAINILREKQVPGTFLIRKSRQGDSKVLAVMTAEDVKEYKIFTDNGQVTLDKKSFFRTVDDLLENYSHSPLPNRTQTLGRAYSSHQI</sequence>
<protein>
    <recommendedName>
        <fullName evidence="8">SH2 domain-containing protein</fullName>
    </recommendedName>
</protein>
<dbReference type="Proteomes" id="UP001519460">
    <property type="component" value="Unassembled WGS sequence"/>
</dbReference>
<dbReference type="InterPro" id="IPR011993">
    <property type="entry name" value="PH-like_dom_sf"/>
</dbReference>
<reference evidence="6 7" key="1">
    <citation type="journal article" date="2023" name="Sci. Data">
        <title>Genome assembly of the Korean intertidal mud-creeper Batillaria attramentaria.</title>
        <authorList>
            <person name="Patra A.K."/>
            <person name="Ho P.T."/>
            <person name="Jun S."/>
            <person name="Lee S.J."/>
            <person name="Kim Y."/>
            <person name="Won Y.J."/>
        </authorList>
    </citation>
    <scope>NUCLEOTIDE SEQUENCE [LARGE SCALE GENOMIC DNA]</scope>
    <source>
        <strain evidence="6">Wonlab-2016</strain>
    </source>
</reference>
<dbReference type="Gene3D" id="2.30.29.30">
    <property type="entry name" value="Pleckstrin-homology domain (PH domain)/Phosphotyrosine-binding domain (PTB)"/>
    <property type="match status" value="1"/>
</dbReference>
<evidence type="ECO:0000313" key="6">
    <source>
        <dbReference type="EMBL" id="KAK7471629.1"/>
    </source>
</evidence>
<dbReference type="SUPFAM" id="SSF50729">
    <property type="entry name" value="PH domain-like"/>
    <property type="match status" value="1"/>
</dbReference>
<comment type="caution">
    <text evidence="6">The sequence shown here is derived from an EMBL/GenBank/DDBJ whole genome shotgun (WGS) entry which is preliminary data.</text>
</comment>
<evidence type="ECO:0000256" key="2">
    <source>
        <dbReference type="PROSITE-ProRule" id="PRU00191"/>
    </source>
</evidence>
<proteinExistence type="predicted"/>
<dbReference type="PANTHER" id="PTHR15126:SF4">
    <property type="entry name" value="SH3 DOMAIN-BINDING PROTEIN 2"/>
    <property type="match status" value="1"/>
</dbReference>
<dbReference type="InterPro" id="IPR036860">
    <property type="entry name" value="SH2_dom_sf"/>
</dbReference>
<dbReference type="EMBL" id="JACVVK020000485">
    <property type="protein sequence ID" value="KAK7471629.1"/>
    <property type="molecule type" value="Genomic_DNA"/>
</dbReference>
<accession>A0ABD0JE12</accession>
<feature type="domain" description="PH" evidence="5">
    <location>
        <begin position="1"/>
        <end position="127"/>
    </location>
</feature>
<feature type="domain" description="SH2" evidence="4">
    <location>
        <begin position="216"/>
        <end position="316"/>
    </location>
</feature>
<dbReference type="AlphaFoldDB" id="A0ABD0JE12"/>
<feature type="region of interest" description="Disordered" evidence="3">
    <location>
        <begin position="157"/>
        <end position="227"/>
    </location>
</feature>
<feature type="compositionally biased region" description="Basic and acidic residues" evidence="3">
    <location>
        <begin position="157"/>
        <end position="169"/>
    </location>
</feature>